<dbReference type="EMBL" id="UGRY01000002">
    <property type="protein sequence ID" value="SUA73236.1"/>
    <property type="molecule type" value="Genomic_DNA"/>
</dbReference>
<gene>
    <name evidence="3" type="primary">lip3_1</name>
    <name evidence="3" type="ORF">NCTC1934_00673</name>
</gene>
<dbReference type="Gene3D" id="3.40.50.1820">
    <property type="entry name" value="alpha/beta hydrolase"/>
    <property type="match status" value="1"/>
</dbReference>
<dbReference type="PANTHER" id="PTHR43798:SF31">
    <property type="entry name" value="AB HYDROLASE SUPERFAMILY PROTEIN YCLE"/>
    <property type="match status" value="1"/>
</dbReference>
<dbReference type="GO" id="GO:0004806">
    <property type="term" value="F:triacylglycerol lipase activity"/>
    <property type="evidence" value="ECO:0007669"/>
    <property type="project" value="UniProtKB-EC"/>
</dbReference>
<dbReference type="SUPFAM" id="SSF53474">
    <property type="entry name" value="alpha/beta-Hydrolases"/>
    <property type="match status" value="1"/>
</dbReference>
<sequence>MTKPPLLLLHGVTMSGRAWKELSPSLSERHEVLAPTLRGHRGGVPLERRPVRVRDLVDDMERLLDEKGWETAHLAGNSLGGWIAVELARRGRARTVCALSPAGFWTAGVAEQTHGTTTLRWLARLASVTHRLAPVGLAVPPVRKLLLREVAQHGERLSRADATAIVDDLVGCAATMDILASTEEIALLDPVPCPMTIAWSEHDRILPLDVNGAIARERVPGARFEVLTGVGHVPMIDDPARVVRVIENATGVREVSGEPVE</sequence>
<dbReference type="PANTHER" id="PTHR43798">
    <property type="entry name" value="MONOACYLGLYCEROL LIPASE"/>
    <property type="match status" value="1"/>
</dbReference>
<dbReference type="EC" id="3.1.1.3" evidence="3"/>
<dbReference type="AlphaFoldDB" id="A0A378Y7P7"/>
<dbReference type="InterPro" id="IPR000073">
    <property type="entry name" value="AB_hydrolase_1"/>
</dbReference>
<dbReference type="STRING" id="1406858.GCA_000710895_01303"/>
<evidence type="ECO:0000256" key="1">
    <source>
        <dbReference type="ARBA" id="ARBA00022801"/>
    </source>
</evidence>
<proteinExistence type="predicted"/>
<evidence type="ECO:0000313" key="3">
    <source>
        <dbReference type="EMBL" id="SUA73236.1"/>
    </source>
</evidence>
<keyword evidence="4" id="KW-1185">Reference proteome</keyword>
<dbReference type="RefSeq" id="WP_051037685.1">
    <property type="nucleotide sequence ID" value="NZ_UGRY01000002.1"/>
</dbReference>
<reference evidence="3 4" key="1">
    <citation type="submission" date="2018-06" db="EMBL/GenBank/DDBJ databases">
        <authorList>
            <consortium name="Pathogen Informatics"/>
            <person name="Doyle S."/>
        </authorList>
    </citation>
    <scope>NUCLEOTIDE SEQUENCE [LARGE SCALE GENOMIC DNA]</scope>
    <source>
        <strain evidence="3 4">NCTC1934</strain>
    </source>
</reference>
<protein>
    <submittedName>
        <fullName evidence="3">Lipase 3</fullName>
        <ecNumber evidence="3">3.1.1.3</ecNumber>
    </submittedName>
</protein>
<organism evidence="3 4">
    <name type="scientific">Nocardia otitidiscaviarum</name>
    <dbReference type="NCBI Taxonomy" id="1823"/>
    <lineage>
        <taxon>Bacteria</taxon>
        <taxon>Bacillati</taxon>
        <taxon>Actinomycetota</taxon>
        <taxon>Actinomycetes</taxon>
        <taxon>Mycobacteriales</taxon>
        <taxon>Nocardiaceae</taxon>
        <taxon>Nocardia</taxon>
    </lineage>
</organism>
<dbReference type="Pfam" id="PF12697">
    <property type="entry name" value="Abhydrolase_6"/>
    <property type="match status" value="1"/>
</dbReference>
<dbReference type="GO" id="GO:0016020">
    <property type="term" value="C:membrane"/>
    <property type="evidence" value="ECO:0007669"/>
    <property type="project" value="TreeGrafter"/>
</dbReference>
<feature type="domain" description="AB hydrolase-1" evidence="2">
    <location>
        <begin position="6"/>
        <end position="244"/>
    </location>
</feature>
<evidence type="ECO:0000259" key="2">
    <source>
        <dbReference type="Pfam" id="PF12697"/>
    </source>
</evidence>
<name>A0A378Y7P7_9NOCA</name>
<dbReference type="Proteomes" id="UP000255467">
    <property type="component" value="Unassembled WGS sequence"/>
</dbReference>
<evidence type="ECO:0000313" key="4">
    <source>
        <dbReference type="Proteomes" id="UP000255467"/>
    </source>
</evidence>
<dbReference type="InterPro" id="IPR050266">
    <property type="entry name" value="AB_hydrolase_sf"/>
</dbReference>
<dbReference type="OrthoDB" id="27092at2"/>
<accession>A0A378Y7P7</accession>
<dbReference type="InterPro" id="IPR029058">
    <property type="entry name" value="AB_hydrolase_fold"/>
</dbReference>
<keyword evidence="1 3" id="KW-0378">Hydrolase</keyword>